<dbReference type="Pfam" id="PF13377">
    <property type="entry name" value="Peripla_BP_3"/>
    <property type="match status" value="1"/>
</dbReference>
<dbReference type="GO" id="GO:0000976">
    <property type="term" value="F:transcription cis-regulatory region binding"/>
    <property type="evidence" value="ECO:0007669"/>
    <property type="project" value="TreeGrafter"/>
</dbReference>
<organism evidence="6">
    <name type="scientific">Streptomyces haneummycinicus</name>
    <dbReference type="NCBI Taxonomy" id="3074435"/>
    <lineage>
        <taxon>Bacteria</taxon>
        <taxon>Bacillati</taxon>
        <taxon>Actinomycetota</taxon>
        <taxon>Actinomycetes</taxon>
        <taxon>Kitasatosporales</taxon>
        <taxon>Streptomycetaceae</taxon>
        <taxon>Streptomyces</taxon>
    </lineage>
</organism>
<name>A0AAT9HML1_9ACTN</name>
<dbReference type="InterPro" id="IPR000843">
    <property type="entry name" value="HTH_LacI"/>
</dbReference>
<dbReference type="Gene3D" id="3.40.50.2300">
    <property type="match status" value="2"/>
</dbReference>
<dbReference type="AlphaFoldDB" id="A0AAT9HML1"/>
<dbReference type="CDD" id="cd01392">
    <property type="entry name" value="HTH_LacI"/>
    <property type="match status" value="1"/>
</dbReference>
<dbReference type="SMART" id="SM00354">
    <property type="entry name" value="HTH_LACI"/>
    <property type="match status" value="1"/>
</dbReference>
<evidence type="ECO:0000256" key="3">
    <source>
        <dbReference type="ARBA" id="ARBA00023163"/>
    </source>
</evidence>
<keyword evidence="2 6" id="KW-0238">DNA-binding</keyword>
<dbReference type="EMBL" id="AP035768">
    <property type="protein sequence ID" value="BFO18692.1"/>
    <property type="molecule type" value="Genomic_DNA"/>
</dbReference>
<sequence>MVNNYQHVTPAMRERVQRSIDALGYRPNLAARHLRKGRTGIIALALPELGNPYFAELAASVIDAASEHDYIVLLDHTGGSREQELLVSQGFRARVIDGLILSPIELETEDLRDRAEDVPLVLLGEREYDLPYDHIAIDNVAAARAAVRHLIGLGRREVAFIGARRRRSEPAQLRVRGWREELSAAGLSSDEGLVAATDGWGHADGASAMNHILDSGRRPDAVFAYNDPMAIGAMRVLHERGLRVPEDIAVVGFDDVIEGRFGAVTLTSVSPDKTAIGRLAVESVLARLNDQAPEPRRIWADYQLAERESTLGRPAVGAESRSATRLRRGPSPGTRDTPAAGGGGCDTPVSSPGTGFRAAGLAWWRCGRALPRGRDTPAELVVSGATVRADTPERVGAGGVEVPSVAPGVCRGG</sequence>
<proteinExistence type="predicted"/>
<feature type="domain" description="HTH lacI-type" evidence="5">
    <location>
        <begin position="1"/>
        <end position="36"/>
    </location>
</feature>
<feature type="region of interest" description="Disordered" evidence="4">
    <location>
        <begin position="310"/>
        <end position="351"/>
    </location>
</feature>
<dbReference type="SUPFAM" id="SSF47413">
    <property type="entry name" value="lambda repressor-like DNA-binding domains"/>
    <property type="match status" value="1"/>
</dbReference>
<protein>
    <submittedName>
        <fullName evidence="6">LacI family DNA-binding transcriptional regulator</fullName>
    </submittedName>
</protein>
<dbReference type="PANTHER" id="PTHR30146">
    <property type="entry name" value="LACI-RELATED TRANSCRIPTIONAL REPRESSOR"/>
    <property type="match status" value="1"/>
</dbReference>
<reference evidence="6" key="1">
    <citation type="submission" date="2024-06" db="EMBL/GenBank/DDBJ databases">
        <authorList>
            <consortium name="consrtm"/>
            <person name="Uemura M."/>
            <person name="Terahara T."/>
        </authorList>
    </citation>
    <scope>NUCLEOTIDE SEQUENCE</scope>
    <source>
        <strain evidence="6">KM77-8</strain>
    </source>
</reference>
<evidence type="ECO:0000256" key="1">
    <source>
        <dbReference type="ARBA" id="ARBA00023015"/>
    </source>
</evidence>
<dbReference type="GO" id="GO:0003700">
    <property type="term" value="F:DNA-binding transcription factor activity"/>
    <property type="evidence" value="ECO:0007669"/>
    <property type="project" value="TreeGrafter"/>
</dbReference>
<dbReference type="PROSITE" id="PS50932">
    <property type="entry name" value="HTH_LACI_2"/>
    <property type="match status" value="1"/>
</dbReference>
<accession>A0AAT9HML1</accession>
<keyword evidence="1" id="KW-0805">Transcription regulation</keyword>
<dbReference type="Gene3D" id="1.10.260.40">
    <property type="entry name" value="lambda repressor-like DNA-binding domains"/>
    <property type="match status" value="1"/>
</dbReference>
<evidence type="ECO:0000256" key="2">
    <source>
        <dbReference type="ARBA" id="ARBA00023125"/>
    </source>
</evidence>
<dbReference type="InterPro" id="IPR046335">
    <property type="entry name" value="LacI/GalR-like_sensor"/>
</dbReference>
<keyword evidence="3" id="KW-0804">Transcription</keyword>
<dbReference type="PANTHER" id="PTHR30146:SF153">
    <property type="entry name" value="LACTOSE OPERON REPRESSOR"/>
    <property type="match status" value="1"/>
</dbReference>
<reference evidence="6" key="2">
    <citation type="submission" date="2024-07" db="EMBL/GenBank/DDBJ databases">
        <title>Streptomyces haneummycinica sp. nov., a new antibiotic-producing actinobacterium isolated from marine sediment.</title>
        <authorList>
            <person name="Uemura M."/>
            <person name="Hamada M."/>
            <person name="Hirano S."/>
            <person name="Kobayashi K."/>
            <person name="Ohshiro T."/>
            <person name="Kobayashi T."/>
            <person name="Terahara T."/>
        </authorList>
    </citation>
    <scope>NUCLEOTIDE SEQUENCE</scope>
    <source>
        <strain evidence="6">KM77-8</strain>
    </source>
</reference>
<dbReference type="InterPro" id="IPR028082">
    <property type="entry name" value="Peripla_BP_I"/>
</dbReference>
<gene>
    <name evidence="6" type="ORF">SHKM778_50800</name>
</gene>
<dbReference type="CDD" id="cd06267">
    <property type="entry name" value="PBP1_LacI_sugar_binding-like"/>
    <property type="match status" value="1"/>
</dbReference>
<evidence type="ECO:0000313" key="6">
    <source>
        <dbReference type="EMBL" id="BFO18692.1"/>
    </source>
</evidence>
<dbReference type="InterPro" id="IPR010982">
    <property type="entry name" value="Lambda_DNA-bd_dom_sf"/>
</dbReference>
<evidence type="ECO:0000259" key="5">
    <source>
        <dbReference type="PROSITE" id="PS50932"/>
    </source>
</evidence>
<dbReference type="SUPFAM" id="SSF53822">
    <property type="entry name" value="Periplasmic binding protein-like I"/>
    <property type="match status" value="1"/>
</dbReference>
<evidence type="ECO:0000256" key="4">
    <source>
        <dbReference type="SAM" id="MobiDB-lite"/>
    </source>
</evidence>